<dbReference type="InterPro" id="IPR011697">
    <property type="entry name" value="Peptidase_C26"/>
</dbReference>
<proteinExistence type="predicted"/>
<dbReference type="PANTHER" id="PTHR43235">
    <property type="entry name" value="GLUTAMINE AMIDOTRANSFERASE PB2B2.05-RELATED"/>
    <property type="match status" value="1"/>
</dbReference>
<protein>
    <submittedName>
        <fullName evidence="1">Gamma-glutamyl-gamma-aminobutyrate hydrolase family protein</fullName>
    </submittedName>
</protein>
<keyword evidence="2" id="KW-1185">Reference proteome</keyword>
<dbReference type="FunFam" id="3.40.50.880:FF:000030">
    <property type="entry name" value="Gamma-glutamyl-gamma-aminobutyrate hydrolase PuuD"/>
    <property type="match status" value="1"/>
</dbReference>
<dbReference type="GO" id="GO:0005829">
    <property type="term" value="C:cytosol"/>
    <property type="evidence" value="ECO:0007669"/>
    <property type="project" value="TreeGrafter"/>
</dbReference>
<gene>
    <name evidence="1" type="ORF">H8707_02870</name>
</gene>
<name>A0A926EVQ2_9FIRM</name>
<dbReference type="GO" id="GO:0033969">
    <property type="term" value="F:gamma-glutamyl-gamma-aminobutyrate hydrolase activity"/>
    <property type="evidence" value="ECO:0007669"/>
    <property type="project" value="TreeGrafter"/>
</dbReference>
<dbReference type="GO" id="GO:0006598">
    <property type="term" value="P:polyamine catabolic process"/>
    <property type="evidence" value="ECO:0007669"/>
    <property type="project" value="TreeGrafter"/>
</dbReference>
<dbReference type="EMBL" id="JACRTG010000008">
    <property type="protein sequence ID" value="MBC8587184.1"/>
    <property type="molecule type" value="Genomic_DNA"/>
</dbReference>
<comment type="caution">
    <text evidence="1">The sequence shown here is derived from an EMBL/GenBank/DDBJ whole genome shotgun (WGS) entry which is preliminary data.</text>
</comment>
<dbReference type="PROSITE" id="PS51273">
    <property type="entry name" value="GATASE_TYPE_1"/>
    <property type="match status" value="1"/>
</dbReference>
<dbReference type="Proteomes" id="UP000601171">
    <property type="component" value="Unassembled WGS sequence"/>
</dbReference>
<dbReference type="InterPro" id="IPR044668">
    <property type="entry name" value="PuuD-like"/>
</dbReference>
<dbReference type="Gene3D" id="3.40.50.880">
    <property type="match status" value="1"/>
</dbReference>
<evidence type="ECO:0000313" key="2">
    <source>
        <dbReference type="Proteomes" id="UP000601171"/>
    </source>
</evidence>
<dbReference type="RefSeq" id="WP_262428656.1">
    <property type="nucleotide sequence ID" value="NZ_JACRTG010000008.1"/>
</dbReference>
<keyword evidence="1" id="KW-0378">Hydrolase</keyword>
<evidence type="ECO:0000313" key="1">
    <source>
        <dbReference type="EMBL" id="MBC8587184.1"/>
    </source>
</evidence>
<dbReference type="PANTHER" id="PTHR43235:SF1">
    <property type="entry name" value="GLUTAMINE AMIDOTRANSFERASE PB2B2.05-RELATED"/>
    <property type="match status" value="1"/>
</dbReference>
<reference evidence="1" key="1">
    <citation type="submission" date="2020-08" db="EMBL/GenBank/DDBJ databases">
        <title>Genome public.</title>
        <authorList>
            <person name="Liu C."/>
            <person name="Sun Q."/>
        </authorList>
    </citation>
    <scope>NUCLEOTIDE SEQUENCE</scope>
    <source>
        <strain evidence="1">BX21</strain>
    </source>
</reference>
<dbReference type="InterPro" id="IPR029062">
    <property type="entry name" value="Class_I_gatase-like"/>
</dbReference>
<dbReference type="SUPFAM" id="SSF52317">
    <property type="entry name" value="Class I glutamine amidotransferase-like"/>
    <property type="match status" value="1"/>
</dbReference>
<sequence>MGPIIGLTAQYEQLVNRKMLEINNNYVDAILDGGGTPIVLPIVMDGDKIDNYLDLVDGLLLTGGGDISPLNFGEEPIKEIGSISIARDKMELELFKRAYERNIPVLGICRGLQIINIALKGTIYQDIFVQLPYSIAHVYSENVCQGFHTINVLKDSLLYEIFEKDKLVVNSQHHQSIKDLGENLKVTSTAVDGIVESIESTNDKFVLGVQFHPEAMIYNDIEFAKLFNYFVNKCK</sequence>
<dbReference type="CDD" id="cd01745">
    <property type="entry name" value="GATase1_2"/>
    <property type="match status" value="1"/>
</dbReference>
<accession>A0A926EVQ2</accession>
<dbReference type="AlphaFoldDB" id="A0A926EVQ2"/>
<dbReference type="Pfam" id="PF07722">
    <property type="entry name" value="Peptidase_C26"/>
    <property type="match status" value="1"/>
</dbReference>
<organism evidence="1 2">
    <name type="scientific">Paratissierella segnis</name>
    <dbReference type="NCBI Taxonomy" id="2763679"/>
    <lineage>
        <taxon>Bacteria</taxon>
        <taxon>Bacillati</taxon>
        <taxon>Bacillota</taxon>
        <taxon>Tissierellia</taxon>
        <taxon>Tissierellales</taxon>
        <taxon>Tissierellaceae</taxon>
        <taxon>Paratissierella</taxon>
    </lineage>
</organism>